<evidence type="ECO:0000256" key="7">
    <source>
        <dbReference type="ARBA" id="ARBA00023033"/>
    </source>
</evidence>
<protein>
    <submittedName>
        <fullName evidence="11">Cytochrome P450 2C42-like</fullName>
    </submittedName>
</protein>
<comment type="cofactor">
    <cofactor evidence="1 8">
        <name>heme</name>
        <dbReference type="ChEBI" id="CHEBI:30413"/>
    </cofactor>
</comment>
<evidence type="ECO:0000256" key="8">
    <source>
        <dbReference type="PIRSR" id="PIRSR602401-1"/>
    </source>
</evidence>
<dbReference type="Pfam" id="PF00067">
    <property type="entry name" value="p450"/>
    <property type="match status" value="1"/>
</dbReference>
<keyword evidence="5 9" id="KW-0560">Oxidoreductase</keyword>
<comment type="similarity">
    <text evidence="2 9">Belongs to the cytochrome P450 family.</text>
</comment>
<evidence type="ECO:0000256" key="4">
    <source>
        <dbReference type="ARBA" id="ARBA00022723"/>
    </source>
</evidence>
<reference evidence="11" key="1">
    <citation type="submission" date="2020-04" db="EMBL/GenBank/DDBJ databases">
        <authorList>
            <person name="Neveu A P."/>
        </authorList>
    </citation>
    <scope>NUCLEOTIDE SEQUENCE</scope>
    <source>
        <tissue evidence="11">Whole embryo</tissue>
    </source>
</reference>
<evidence type="ECO:0000256" key="9">
    <source>
        <dbReference type="RuleBase" id="RU000461"/>
    </source>
</evidence>
<dbReference type="PROSITE" id="PS00086">
    <property type="entry name" value="CYTOCHROME_P450"/>
    <property type="match status" value="1"/>
</dbReference>
<dbReference type="InterPro" id="IPR001128">
    <property type="entry name" value="Cyt_P450"/>
</dbReference>
<dbReference type="SUPFAM" id="SSF48264">
    <property type="entry name" value="Cytochrome P450"/>
    <property type="match status" value="1"/>
</dbReference>
<proteinExistence type="evidence at transcript level"/>
<evidence type="ECO:0000256" key="1">
    <source>
        <dbReference type="ARBA" id="ARBA00001971"/>
    </source>
</evidence>
<dbReference type="PANTHER" id="PTHR24300:SF404">
    <property type="entry name" value="CYTOCHROME P450 2D6-LIKE"/>
    <property type="match status" value="1"/>
</dbReference>
<dbReference type="PRINTS" id="PR00385">
    <property type="entry name" value="P450"/>
</dbReference>
<dbReference type="InterPro" id="IPR036396">
    <property type="entry name" value="Cyt_P450_sf"/>
</dbReference>
<dbReference type="PRINTS" id="PR00463">
    <property type="entry name" value="EP450I"/>
</dbReference>
<keyword evidence="10" id="KW-0732">Signal</keyword>
<dbReference type="GO" id="GO:0006805">
    <property type="term" value="P:xenobiotic metabolic process"/>
    <property type="evidence" value="ECO:0007669"/>
    <property type="project" value="TreeGrafter"/>
</dbReference>
<evidence type="ECO:0000256" key="6">
    <source>
        <dbReference type="ARBA" id="ARBA00023004"/>
    </source>
</evidence>
<dbReference type="AlphaFoldDB" id="A0A6F9D9N8"/>
<evidence type="ECO:0000256" key="5">
    <source>
        <dbReference type="ARBA" id="ARBA00023002"/>
    </source>
</evidence>
<evidence type="ECO:0000256" key="2">
    <source>
        <dbReference type="ARBA" id="ARBA00010617"/>
    </source>
</evidence>
<dbReference type="GO" id="GO:0008395">
    <property type="term" value="F:steroid hydroxylase activity"/>
    <property type="evidence" value="ECO:0007669"/>
    <property type="project" value="TreeGrafter"/>
</dbReference>
<sequence length="493" mass="56321">MLVWLILGAFCLLLYFAITTMTKPKNFPPGPVGLPFIGSFHLIGPNFNKKIEKMAAIYGNIFSVKLKNMNFVCICGYDLFAEVMNENPKPYSGRPKLLMYELTRGPNLEGVVVGQHGPRLVAQRKLFHSVFRHLGIGNKNFDKIIVQELPEFVESIENMSEANQTVDLTSTFDCAVLNVLAYYTFGNRYSYGDEKFKWLIHCNNEFFKEVEQVFGVAFTIVSFIPYLHKIWLPKAGKAIQYCCRELEAFIGSEIEYHKKTRDQNHPRDFIDFYLEEMSSQSSKLFSESDLRKTVLDFFQAGTETTTTTLKWAVLYVVNNPDIQEKIHAEIDEVLGFDKWPCYEDRLKMPFTEATIMEVQRKANIAPIGVLHSTNKAVKLGGYNLPKGTCIVPCYHSIHYSPKHWKNPNQFDPTNFLDADGKVGTRPAFMPFGGGLRICLGMNIAKQELFLFFVTMLQHFKLQPPPGVLKLDEKYVSGGTLQPKSYQIVVKSRR</sequence>
<dbReference type="PANTHER" id="PTHR24300">
    <property type="entry name" value="CYTOCHROME P450 508A4-RELATED"/>
    <property type="match status" value="1"/>
</dbReference>
<dbReference type="FunFam" id="1.10.630.10:FF:000078">
    <property type="entry name" value="Probable cytochrome P450 515A1"/>
    <property type="match status" value="1"/>
</dbReference>
<dbReference type="InterPro" id="IPR002401">
    <property type="entry name" value="Cyt_P450_E_grp-I"/>
</dbReference>
<evidence type="ECO:0000256" key="3">
    <source>
        <dbReference type="ARBA" id="ARBA00022617"/>
    </source>
</evidence>
<dbReference type="EMBL" id="LR784302">
    <property type="protein sequence ID" value="CAB3235539.1"/>
    <property type="molecule type" value="mRNA"/>
</dbReference>
<keyword evidence="4 8" id="KW-0479">Metal-binding</keyword>
<dbReference type="InterPro" id="IPR050182">
    <property type="entry name" value="Cytochrome_P450_fam2"/>
</dbReference>
<dbReference type="GO" id="GO:0005737">
    <property type="term" value="C:cytoplasm"/>
    <property type="evidence" value="ECO:0007669"/>
    <property type="project" value="TreeGrafter"/>
</dbReference>
<dbReference type="GO" id="GO:0006082">
    <property type="term" value="P:organic acid metabolic process"/>
    <property type="evidence" value="ECO:0007669"/>
    <property type="project" value="TreeGrafter"/>
</dbReference>
<feature type="signal peptide" evidence="10">
    <location>
        <begin position="1"/>
        <end position="19"/>
    </location>
</feature>
<feature type="chain" id="PRO_5026189518" evidence="10">
    <location>
        <begin position="20"/>
        <end position="493"/>
    </location>
</feature>
<dbReference type="GO" id="GO:0020037">
    <property type="term" value="F:heme binding"/>
    <property type="evidence" value="ECO:0007669"/>
    <property type="project" value="InterPro"/>
</dbReference>
<keyword evidence="7 9" id="KW-0503">Monooxygenase</keyword>
<name>A0A6F9D9N8_9ASCI</name>
<dbReference type="InterPro" id="IPR017972">
    <property type="entry name" value="Cyt_P450_CS"/>
</dbReference>
<gene>
    <name evidence="11" type="primary">Cyp2j6-002</name>
</gene>
<evidence type="ECO:0000313" key="11">
    <source>
        <dbReference type="EMBL" id="CAB3235539.1"/>
    </source>
</evidence>
<organism evidence="11">
    <name type="scientific">Phallusia mammillata</name>
    <dbReference type="NCBI Taxonomy" id="59560"/>
    <lineage>
        <taxon>Eukaryota</taxon>
        <taxon>Metazoa</taxon>
        <taxon>Chordata</taxon>
        <taxon>Tunicata</taxon>
        <taxon>Ascidiacea</taxon>
        <taxon>Phlebobranchia</taxon>
        <taxon>Ascidiidae</taxon>
        <taxon>Phallusia</taxon>
    </lineage>
</organism>
<accession>A0A6F9D9N8</accession>
<dbReference type="Gene3D" id="1.10.630.10">
    <property type="entry name" value="Cytochrome P450"/>
    <property type="match status" value="1"/>
</dbReference>
<dbReference type="GO" id="GO:0005506">
    <property type="term" value="F:iron ion binding"/>
    <property type="evidence" value="ECO:0007669"/>
    <property type="project" value="InterPro"/>
</dbReference>
<keyword evidence="3 8" id="KW-0349">Heme</keyword>
<evidence type="ECO:0000256" key="10">
    <source>
        <dbReference type="SAM" id="SignalP"/>
    </source>
</evidence>
<feature type="binding site" description="axial binding residue" evidence="8">
    <location>
        <position position="438"/>
    </location>
    <ligand>
        <name>heme</name>
        <dbReference type="ChEBI" id="CHEBI:30413"/>
    </ligand>
    <ligandPart>
        <name>Fe</name>
        <dbReference type="ChEBI" id="CHEBI:18248"/>
    </ligandPart>
</feature>
<keyword evidence="6 8" id="KW-0408">Iron</keyword>
<dbReference type="GO" id="GO:0016712">
    <property type="term" value="F:oxidoreductase activity, acting on paired donors, with incorporation or reduction of molecular oxygen, reduced flavin or flavoprotein as one donor, and incorporation of one atom of oxygen"/>
    <property type="evidence" value="ECO:0007669"/>
    <property type="project" value="TreeGrafter"/>
</dbReference>